<comment type="caution">
    <text evidence="1">The sequence shown here is derived from an EMBL/GenBank/DDBJ whole genome shotgun (WGS) entry which is preliminary data.</text>
</comment>
<evidence type="ECO:0000313" key="1">
    <source>
        <dbReference type="EMBL" id="KAK1376976.1"/>
    </source>
</evidence>
<protein>
    <submittedName>
        <fullName evidence="1">Uncharacterized protein</fullName>
    </submittedName>
</protein>
<evidence type="ECO:0000313" key="2">
    <source>
        <dbReference type="Proteomes" id="UP001237642"/>
    </source>
</evidence>
<reference evidence="1" key="2">
    <citation type="submission" date="2023-05" db="EMBL/GenBank/DDBJ databases">
        <authorList>
            <person name="Schelkunov M.I."/>
        </authorList>
    </citation>
    <scope>NUCLEOTIDE SEQUENCE</scope>
    <source>
        <strain evidence="1">Hsosn_3</strain>
        <tissue evidence="1">Leaf</tissue>
    </source>
</reference>
<organism evidence="1 2">
    <name type="scientific">Heracleum sosnowskyi</name>
    <dbReference type="NCBI Taxonomy" id="360622"/>
    <lineage>
        <taxon>Eukaryota</taxon>
        <taxon>Viridiplantae</taxon>
        <taxon>Streptophyta</taxon>
        <taxon>Embryophyta</taxon>
        <taxon>Tracheophyta</taxon>
        <taxon>Spermatophyta</taxon>
        <taxon>Magnoliopsida</taxon>
        <taxon>eudicotyledons</taxon>
        <taxon>Gunneridae</taxon>
        <taxon>Pentapetalae</taxon>
        <taxon>asterids</taxon>
        <taxon>campanulids</taxon>
        <taxon>Apiales</taxon>
        <taxon>Apiaceae</taxon>
        <taxon>Apioideae</taxon>
        <taxon>apioid superclade</taxon>
        <taxon>Tordylieae</taxon>
        <taxon>Tordyliinae</taxon>
        <taxon>Heracleum</taxon>
    </lineage>
</organism>
<dbReference type="EMBL" id="JAUIZM010000007">
    <property type="protein sequence ID" value="KAK1376976.1"/>
    <property type="molecule type" value="Genomic_DNA"/>
</dbReference>
<dbReference type="PANTHER" id="PTHR24177">
    <property type="entry name" value="CASKIN"/>
    <property type="match status" value="1"/>
</dbReference>
<sequence>MIAKNSSLPNLHGIDMAASLGQKEMVKYLHPLSRVVNWSLEEKATLATTVPASQAPLIIQKFNRKVHVLHIFRVAVLHCHQKIFNLIHEIGSIGSLIATRKHKFDGNNMLAPQEKLNKVSGAALQMQRDILWYMEVQSIVGPSYRDMKNKDGKTPHDTFKETHKGLMKDGEKWMKSTSSSCLAHNDAADDEGCKVIRRHVILKYQGLEKCGEYRA</sequence>
<dbReference type="Proteomes" id="UP001237642">
    <property type="component" value="Unassembled WGS sequence"/>
</dbReference>
<keyword evidence="2" id="KW-1185">Reference proteome</keyword>
<dbReference type="AlphaFoldDB" id="A0AAD8I1U9"/>
<gene>
    <name evidence="1" type="ORF">POM88_033169</name>
</gene>
<dbReference type="PANTHER" id="PTHR24177:SF292">
    <property type="entry name" value="ANKYRIN REPEAT FAMILY PROTEIN-RELATED"/>
    <property type="match status" value="1"/>
</dbReference>
<proteinExistence type="predicted"/>
<accession>A0AAD8I1U9</accession>
<reference evidence="1" key="1">
    <citation type="submission" date="2023-02" db="EMBL/GenBank/DDBJ databases">
        <title>Genome of toxic invasive species Heracleum sosnowskyi carries increased number of genes despite the absence of recent whole-genome duplications.</title>
        <authorList>
            <person name="Schelkunov M."/>
            <person name="Shtratnikova V."/>
            <person name="Makarenko M."/>
            <person name="Klepikova A."/>
            <person name="Omelchenko D."/>
            <person name="Novikova G."/>
            <person name="Obukhova E."/>
            <person name="Bogdanov V."/>
            <person name="Penin A."/>
            <person name="Logacheva M."/>
        </authorList>
    </citation>
    <scope>NUCLEOTIDE SEQUENCE</scope>
    <source>
        <strain evidence="1">Hsosn_3</strain>
        <tissue evidence="1">Leaf</tissue>
    </source>
</reference>
<dbReference type="GO" id="GO:0016020">
    <property type="term" value="C:membrane"/>
    <property type="evidence" value="ECO:0007669"/>
    <property type="project" value="TreeGrafter"/>
</dbReference>
<name>A0AAD8I1U9_9APIA</name>